<dbReference type="Proteomes" id="UP001049518">
    <property type="component" value="Chromosome"/>
</dbReference>
<evidence type="ECO:0000259" key="6">
    <source>
        <dbReference type="Pfam" id="PF00413"/>
    </source>
</evidence>
<proteinExistence type="predicted"/>
<dbReference type="RefSeq" id="WP_231335996.1">
    <property type="nucleotide sequence ID" value="NZ_CP059572.1"/>
</dbReference>
<dbReference type="Pfam" id="PF00413">
    <property type="entry name" value="Peptidase_M10"/>
    <property type="match status" value="1"/>
</dbReference>
<evidence type="ECO:0000256" key="1">
    <source>
        <dbReference type="ARBA" id="ARBA00022670"/>
    </source>
</evidence>
<evidence type="ECO:0000256" key="2">
    <source>
        <dbReference type="ARBA" id="ARBA00022723"/>
    </source>
</evidence>
<name>A0ABX8QVB2_9ACTN</name>
<evidence type="ECO:0000256" key="5">
    <source>
        <dbReference type="SAM" id="SignalP"/>
    </source>
</evidence>
<dbReference type="GO" id="GO:0008237">
    <property type="term" value="F:metallopeptidase activity"/>
    <property type="evidence" value="ECO:0007669"/>
    <property type="project" value="UniProtKB-KW"/>
</dbReference>
<dbReference type="InterPro" id="IPR024079">
    <property type="entry name" value="MetalloPept_cat_dom_sf"/>
</dbReference>
<keyword evidence="4" id="KW-0862">Zinc</keyword>
<feature type="chain" id="PRO_5047270900" evidence="5">
    <location>
        <begin position="32"/>
        <end position="343"/>
    </location>
</feature>
<reference evidence="7" key="1">
    <citation type="submission" date="2020-07" db="EMBL/GenBank/DDBJ databases">
        <authorList>
            <person name="Tarantini F.S."/>
            <person name="Hong K.W."/>
            <person name="Chan K.G."/>
        </authorList>
    </citation>
    <scope>NUCLEOTIDE SEQUENCE</scope>
    <source>
        <strain evidence="7">32-07</strain>
    </source>
</reference>
<dbReference type="SUPFAM" id="SSF55486">
    <property type="entry name" value="Metalloproteases ('zincins'), catalytic domain"/>
    <property type="match status" value="1"/>
</dbReference>
<keyword evidence="8" id="KW-1185">Reference proteome</keyword>
<feature type="domain" description="Peptidase M10 metallopeptidase" evidence="6">
    <location>
        <begin position="272"/>
        <end position="341"/>
    </location>
</feature>
<feature type="signal peptide" evidence="5">
    <location>
        <begin position="1"/>
        <end position="31"/>
    </location>
</feature>
<evidence type="ECO:0000313" key="7">
    <source>
        <dbReference type="EMBL" id="QXJ22667.1"/>
    </source>
</evidence>
<gene>
    <name evidence="7" type="ORF">AGRA3207_003710</name>
</gene>
<sequence>MDAFPPAWHRHRNGTVAAAAVLALTVPLAPAAAASPGGAHRRPPAWCKPGPLTARAMPEKINLARCDLRGRTVRGANGLAVVVPRDGASVTAHELRTDGAAELRVRVDPRAGEITISTRGARVPQGRPRGTRAALDPCQDGTYRAEPGRWPKGGTVRWHFSPGTGDQPVTGIAAGIANIVGARTDCTPGRRYAPPPDVREANAGRTDRTPNITVQAGCGPQDRMNTFGWLAMREAEPEVLAATCLWFEGGRTIETDMALQTHGKRWWPGTTAGDGAAGGCPAGGYDTAAVVTHESGHVLGLSHVEGPEHARLTMAPFVRSCDDGLATLGKGDYDGLISLYGRR</sequence>
<dbReference type="EMBL" id="CP059572">
    <property type="protein sequence ID" value="QXJ22667.1"/>
    <property type="molecule type" value="Genomic_DNA"/>
</dbReference>
<keyword evidence="2" id="KW-0479">Metal-binding</keyword>
<dbReference type="InterPro" id="IPR001818">
    <property type="entry name" value="Pept_M10_metallopeptidase"/>
</dbReference>
<keyword evidence="5" id="KW-0732">Signal</keyword>
<accession>A0ABX8QVB2</accession>
<keyword evidence="1" id="KW-0645">Protease</keyword>
<keyword evidence="3" id="KW-0378">Hydrolase</keyword>
<organism evidence="7 8">
    <name type="scientific">Actinomadura graeca</name>
    <dbReference type="NCBI Taxonomy" id="2750812"/>
    <lineage>
        <taxon>Bacteria</taxon>
        <taxon>Bacillati</taxon>
        <taxon>Actinomycetota</taxon>
        <taxon>Actinomycetes</taxon>
        <taxon>Streptosporangiales</taxon>
        <taxon>Thermomonosporaceae</taxon>
        <taxon>Actinomadura</taxon>
    </lineage>
</organism>
<dbReference type="Gene3D" id="3.40.390.10">
    <property type="entry name" value="Collagenase (Catalytic Domain)"/>
    <property type="match status" value="1"/>
</dbReference>
<evidence type="ECO:0000256" key="4">
    <source>
        <dbReference type="ARBA" id="ARBA00022833"/>
    </source>
</evidence>
<evidence type="ECO:0000256" key="3">
    <source>
        <dbReference type="ARBA" id="ARBA00022801"/>
    </source>
</evidence>
<protein>
    <submittedName>
        <fullName evidence="7">Matrixin family metalloprotease</fullName>
    </submittedName>
</protein>
<evidence type="ECO:0000313" key="8">
    <source>
        <dbReference type="Proteomes" id="UP001049518"/>
    </source>
</evidence>
<keyword evidence="7" id="KW-0482">Metalloprotease</keyword>